<name>A0A1Q4V444_9ACTN</name>
<sequence>MPLTREEREVFLAEAHVAAIALDSGDPYRAPVTVPVWYQYEPGGDIWIITGATSRKSTLIAAAGRFTLLVDRTTPTTRYVSVEGPVIKTMPATRDHYHEMASRYLPAESVDAYLAHAESEQGEQVVFHMRPERWMSADLGGA</sequence>
<evidence type="ECO:0000313" key="3">
    <source>
        <dbReference type="Proteomes" id="UP000186455"/>
    </source>
</evidence>
<dbReference type="GO" id="GO:0005829">
    <property type="term" value="C:cytosol"/>
    <property type="evidence" value="ECO:0007669"/>
    <property type="project" value="TreeGrafter"/>
</dbReference>
<dbReference type="GO" id="GO:0070967">
    <property type="term" value="F:coenzyme F420 binding"/>
    <property type="evidence" value="ECO:0007669"/>
    <property type="project" value="TreeGrafter"/>
</dbReference>
<keyword evidence="3" id="KW-1185">Reference proteome</keyword>
<dbReference type="RefSeq" id="WP_073792225.1">
    <property type="nucleotide sequence ID" value="NZ_CP108638.1"/>
</dbReference>
<evidence type="ECO:0000256" key="1">
    <source>
        <dbReference type="ARBA" id="ARBA00023002"/>
    </source>
</evidence>
<dbReference type="STRING" id="1048205.AB852_23550"/>
<comment type="caution">
    <text evidence="2">The sequence shown here is derived from an EMBL/GenBank/DDBJ whole genome shotgun (WGS) entry which is preliminary data.</text>
</comment>
<dbReference type="GeneID" id="96796019"/>
<dbReference type="Gene3D" id="2.30.110.10">
    <property type="entry name" value="Electron Transport, Fmn-binding Protein, Chain A"/>
    <property type="match status" value="1"/>
</dbReference>
<dbReference type="GO" id="GO:0016627">
    <property type="term" value="F:oxidoreductase activity, acting on the CH-CH group of donors"/>
    <property type="evidence" value="ECO:0007669"/>
    <property type="project" value="TreeGrafter"/>
</dbReference>
<dbReference type="InterPro" id="IPR012349">
    <property type="entry name" value="Split_barrel_FMN-bd"/>
</dbReference>
<dbReference type="AlphaFoldDB" id="A0A1Q4V444"/>
<gene>
    <name evidence="2" type="ORF">AB852_23550</name>
</gene>
<dbReference type="InterPro" id="IPR052019">
    <property type="entry name" value="F420H2_bilvrd_red/Heme_oxyg"/>
</dbReference>
<organism evidence="2 3">
    <name type="scientific">Streptomyces uncialis</name>
    <dbReference type="NCBI Taxonomy" id="1048205"/>
    <lineage>
        <taxon>Bacteria</taxon>
        <taxon>Bacillati</taxon>
        <taxon>Actinomycetota</taxon>
        <taxon>Actinomycetes</taxon>
        <taxon>Kitasatosporales</taxon>
        <taxon>Streptomycetaceae</taxon>
        <taxon>Streptomyces</taxon>
    </lineage>
</organism>
<accession>A0A1Q4V444</accession>
<dbReference type="Proteomes" id="UP000186455">
    <property type="component" value="Unassembled WGS sequence"/>
</dbReference>
<dbReference type="EMBL" id="LFBV01000006">
    <property type="protein sequence ID" value="OKH92615.1"/>
    <property type="molecule type" value="Genomic_DNA"/>
</dbReference>
<protein>
    <submittedName>
        <fullName evidence="2">Pyridoxamine 5'-phosphate oxidase</fullName>
    </submittedName>
</protein>
<reference evidence="2 3" key="1">
    <citation type="submission" date="2015-06" db="EMBL/GenBank/DDBJ databases">
        <title>Cloning and characterization of the uncialamcin biosynthetic gene cluster.</title>
        <authorList>
            <person name="Yan X."/>
            <person name="Huang T."/>
            <person name="Ge H."/>
            <person name="Shen B."/>
        </authorList>
    </citation>
    <scope>NUCLEOTIDE SEQUENCE [LARGE SCALE GENOMIC DNA]</scope>
    <source>
        <strain evidence="2 3">DCA2648</strain>
    </source>
</reference>
<dbReference type="SUPFAM" id="SSF50475">
    <property type="entry name" value="FMN-binding split barrel"/>
    <property type="match status" value="1"/>
</dbReference>
<dbReference type="PANTHER" id="PTHR35176:SF6">
    <property type="entry name" value="HEME OXYGENASE HI_0854-RELATED"/>
    <property type="match status" value="1"/>
</dbReference>
<keyword evidence="1" id="KW-0560">Oxidoreductase</keyword>
<proteinExistence type="predicted"/>
<evidence type="ECO:0000313" key="2">
    <source>
        <dbReference type="EMBL" id="OKH92615.1"/>
    </source>
</evidence>
<dbReference type="PANTHER" id="PTHR35176">
    <property type="entry name" value="HEME OXYGENASE HI_0854-RELATED"/>
    <property type="match status" value="1"/>
</dbReference>